<dbReference type="InterPro" id="IPR040676">
    <property type="entry name" value="DUF5641"/>
</dbReference>
<feature type="region of interest" description="Disordered" evidence="1">
    <location>
        <begin position="173"/>
        <end position="200"/>
    </location>
</feature>
<dbReference type="Proteomes" id="UP001235939">
    <property type="component" value="Chromosome 09"/>
</dbReference>
<keyword evidence="4" id="KW-1185">Reference proteome</keyword>
<dbReference type="Pfam" id="PF18701">
    <property type="entry name" value="DUF5641"/>
    <property type="match status" value="2"/>
</dbReference>
<organism evidence="3 4">
    <name type="scientific">Cordylochernes scorpioides</name>
    <dbReference type="NCBI Taxonomy" id="51811"/>
    <lineage>
        <taxon>Eukaryota</taxon>
        <taxon>Metazoa</taxon>
        <taxon>Ecdysozoa</taxon>
        <taxon>Arthropoda</taxon>
        <taxon>Chelicerata</taxon>
        <taxon>Arachnida</taxon>
        <taxon>Pseudoscorpiones</taxon>
        <taxon>Cheliferoidea</taxon>
        <taxon>Chernetidae</taxon>
        <taxon>Cordylochernes</taxon>
    </lineage>
</organism>
<evidence type="ECO:0000313" key="4">
    <source>
        <dbReference type="Proteomes" id="UP001235939"/>
    </source>
</evidence>
<name>A0ABY6KVZ6_9ARAC</name>
<dbReference type="PANTHER" id="PTHR47331">
    <property type="entry name" value="PHD-TYPE DOMAIN-CONTAINING PROTEIN"/>
    <property type="match status" value="1"/>
</dbReference>
<proteinExistence type="predicted"/>
<reference evidence="3 4" key="1">
    <citation type="submission" date="2022-01" db="EMBL/GenBank/DDBJ databases">
        <title>A chromosomal length assembly of Cordylochernes scorpioides.</title>
        <authorList>
            <person name="Zeh D."/>
            <person name="Zeh J."/>
        </authorList>
    </citation>
    <scope>NUCLEOTIDE SEQUENCE [LARGE SCALE GENOMIC DNA]</scope>
    <source>
        <strain evidence="3">IN4F17</strain>
        <tissue evidence="3">Whole Body</tissue>
    </source>
</reference>
<feature type="domain" description="DUF5641" evidence="2">
    <location>
        <begin position="68"/>
        <end position="159"/>
    </location>
</feature>
<evidence type="ECO:0000259" key="2">
    <source>
        <dbReference type="Pfam" id="PF18701"/>
    </source>
</evidence>
<dbReference type="EMBL" id="CP092871">
    <property type="protein sequence ID" value="UYV71735.1"/>
    <property type="molecule type" value="Genomic_DNA"/>
</dbReference>
<accession>A0ABY6KVZ6</accession>
<feature type="domain" description="DUF5641" evidence="2">
    <location>
        <begin position="206"/>
        <end position="297"/>
    </location>
</feature>
<evidence type="ECO:0000313" key="3">
    <source>
        <dbReference type="EMBL" id="UYV71735.1"/>
    </source>
</evidence>
<protein>
    <recommendedName>
        <fullName evidence="2">DUF5641 domain-containing protein</fullName>
    </recommendedName>
</protein>
<evidence type="ECO:0000256" key="1">
    <source>
        <dbReference type="SAM" id="MobiDB-lite"/>
    </source>
</evidence>
<sequence>MEEFVKESTELLPTACFNLRDWERLIGIMKQLLFRILGQTYLGYEELSTVMCDVESLMNTPPPDLSRKYQYIKCVQEDLRERFHIEYFGFLRQETRRLKTTIPFKVGDMVLIGQESLKPMHWPLARIIQLYPGKDGLERVAEVKTSPGDKIRPIQKLYNLEITPNIRCRNPLTERSTTQEVRLTPEEDPLVSQQLDEHPPPDLSRKYQYIKCVQEDLRERFHIEYFGFLRQETRRLKTTIPFKVGDMVLIGQESLKPMHWPLARIIQLYPGKDGLVRVAEVKTSPGDKIRPIQKLYNLEITPNIRCRNPLTERSTTQEVRLTPEEDPLVSHQEQHHIGIGNYIEKCEQREEESHTHGEILKVIKTGELYTLRSYLCSESEGKSPVCSSGRGMAESMVVKGVLLWRGDRSWADLVLGEVCGRFITVVGD</sequence>
<gene>
    <name evidence="3" type="ORF">LAZ67_9000180</name>
</gene>